<dbReference type="RefSeq" id="WP_005272228.1">
    <property type="nucleotide sequence ID" value="NZ_CABHPV010000127.1"/>
</dbReference>
<evidence type="ECO:0000256" key="1">
    <source>
        <dbReference type="SAM" id="SignalP"/>
    </source>
</evidence>
<dbReference type="EMBL" id="PEHN01000006">
    <property type="protein sequence ID" value="PHZ27832.1"/>
    <property type="molecule type" value="Genomic_DNA"/>
</dbReference>
<dbReference type="InterPro" id="IPR050263">
    <property type="entry name" value="Bact_Fimbrial_Adh_Pro"/>
</dbReference>
<dbReference type="PANTHER" id="PTHR33420:SF34">
    <property type="entry name" value="MINOR FIMBRIAL SUBUNIT"/>
    <property type="match status" value="1"/>
</dbReference>
<dbReference type="InterPro" id="IPR000259">
    <property type="entry name" value="Adhesion_dom_fimbrial"/>
</dbReference>
<dbReference type="InterPro" id="IPR036937">
    <property type="entry name" value="Adhesion_dom_fimbrial_sf"/>
</dbReference>
<dbReference type="AlphaFoldDB" id="A0A2G4U3I8"/>
<proteinExistence type="predicted"/>
<dbReference type="GO" id="GO:0009289">
    <property type="term" value="C:pilus"/>
    <property type="evidence" value="ECO:0007669"/>
    <property type="project" value="InterPro"/>
</dbReference>
<protein>
    <submittedName>
        <fullName evidence="3">Fimbrial protein</fullName>
    </submittedName>
</protein>
<dbReference type="SUPFAM" id="SSF49401">
    <property type="entry name" value="Bacterial adhesins"/>
    <property type="match status" value="1"/>
</dbReference>
<reference evidence="3 4" key="1">
    <citation type="submission" date="2017-10" db="EMBL/GenBank/DDBJ databases">
        <authorList>
            <person name="Banno H."/>
            <person name="Chua N.-H."/>
        </authorList>
    </citation>
    <scope>NUCLEOTIDE SEQUENCE [LARGE SCALE GENOMIC DNA]</scope>
    <source>
        <strain evidence="3 4">SCPM-O-B-7607</strain>
    </source>
</reference>
<dbReference type="GO" id="GO:0043709">
    <property type="term" value="P:cell adhesion involved in single-species biofilm formation"/>
    <property type="evidence" value="ECO:0007669"/>
    <property type="project" value="TreeGrafter"/>
</dbReference>
<sequence length="178" mass="18541">MKRLMHGMLLCTLLWSVHGQAATLPITIKATILEPVCTVTGNNGESAVEVPFGELTLEQVGTAAAEQSVNLKMSCDNSAPTGKTLKMYLSPTSYGVMSEMGANVLSTSLNGLGIALTSGKAGTTPVNLNSWVPVEGMGTGESTVEGQLQLKAQLVTPSIAQLHAGTFQATASLMINYQ</sequence>
<dbReference type="Gene3D" id="2.60.40.1090">
    <property type="entry name" value="Fimbrial-type adhesion domain"/>
    <property type="match status" value="1"/>
</dbReference>
<organism evidence="3 4">
    <name type="scientific">Yersinia bercovieri</name>
    <dbReference type="NCBI Taxonomy" id="634"/>
    <lineage>
        <taxon>Bacteria</taxon>
        <taxon>Pseudomonadati</taxon>
        <taxon>Pseudomonadota</taxon>
        <taxon>Gammaproteobacteria</taxon>
        <taxon>Enterobacterales</taxon>
        <taxon>Yersiniaceae</taxon>
        <taxon>Yersinia</taxon>
    </lineage>
</organism>
<feature type="chain" id="PRO_5013875414" evidence="1">
    <location>
        <begin position="22"/>
        <end position="178"/>
    </location>
</feature>
<dbReference type="Pfam" id="PF00419">
    <property type="entry name" value="Fimbrial"/>
    <property type="match status" value="1"/>
</dbReference>
<keyword evidence="1" id="KW-0732">Signal</keyword>
<dbReference type="PANTHER" id="PTHR33420">
    <property type="entry name" value="FIMBRIAL SUBUNIT ELFA-RELATED"/>
    <property type="match status" value="1"/>
</dbReference>
<feature type="signal peptide" evidence="1">
    <location>
        <begin position="1"/>
        <end position="21"/>
    </location>
</feature>
<evidence type="ECO:0000259" key="2">
    <source>
        <dbReference type="Pfam" id="PF00419"/>
    </source>
</evidence>
<dbReference type="Proteomes" id="UP000229378">
    <property type="component" value="Unassembled WGS sequence"/>
</dbReference>
<evidence type="ECO:0000313" key="3">
    <source>
        <dbReference type="EMBL" id="PHZ27832.1"/>
    </source>
</evidence>
<comment type="caution">
    <text evidence="3">The sequence shown here is derived from an EMBL/GenBank/DDBJ whole genome shotgun (WGS) entry which is preliminary data.</text>
</comment>
<dbReference type="InterPro" id="IPR008966">
    <property type="entry name" value="Adhesion_dom_sf"/>
</dbReference>
<accession>A0A2G4U3I8</accession>
<name>A0A2G4U3I8_YERBE</name>
<feature type="domain" description="Fimbrial-type adhesion" evidence="2">
    <location>
        <begin position="27"/>
        <end position="178"/>
    </location>
</feature>
<evidence type="ECO:0000313" key="4">
    <source>
        <dbReference type="Proteomes" id="UP000229378"/>
    </source>
</evidence>
<gene>
    <name evidence="3" type="ORF">CS533_08170</name>
</gene>